<dbReference type="Proteomes" id="UP000592180">
    <property type="component" value="Unassembled WGS sequence"/>
</dbReference>
<dbReference type="Pfam" id="PF19463">
    <property type="entry name" value="DUF6000"/>
    <property type="match status" value="1"/>
</dbReference>
<gene>
    <name evidence="1" type="ORF">HNP38_000510</name>
</gene>
<dbReference type="InterPro" id="IPR046042">
    <property type="entry name" value="DUF6000"/>
</dbReference>
<name>A0A840KB90_9FLAO</name>
<dbReference type="AlphaFoldDB" id="A0A840KB90"/>
<comment type="caution">
    <text evidence="1">The sequence shown here is derived from an EMBL/GenBank/DDBJ whole genome shotgun (WGS) entry which is preliminary data.</text>
</comment>
<proteinExistence type="predicted"/>
<sequence length="129" mass="15386">MESYNNEKTVQYLIDYLEYYLRKPELYFDQEQVLESVVFLDKVNGTKNKEKYLEIWNEFQLGRKEVSKINAINTAKLLEKQEGSKIADDYLKAMELTTNKTFEEDIDTEYIEQHIKILNDLKNCIADQK</sequence>
<evidence type="ECO:0000313" key="2">
    <source>
        <dbReference type="Proteomes" id="UP000592180"/>
    </source>
</evidence>
<protein>
    <submittedName>
        <fullName evidence="1">Uncharacterized protein</fullName>
    </submittedName>
</protein>
<dbReference type="RefSeq" id="WP_184183961.1">
    <property type="nucleotide sequence ID" value="NZ_JACHLE010000001.1"/>
</dbReference>
<accession>A0A840KB90</accession>
<organism evidence="1 2">
    <name type="scientific">Chryseobacterium defluvii</name>
    <dbReference type="NCBI Taxonomy" id="160396"/>
    <lineage>
        <taxon>Bacteria</taxon>
        <taxon>Pseudomonadati</taxon>
        <taxon>Bacteroidota</taxon>
        <taxon>Flavobacteriia</taxon>
        <taxon>Flavobacteriales</taxon>
        <taxon>Weeksellaceae</taxon>
        <taxon>Chryseobacterium group</taxon>
        <taxon>Chryseobacterium</taxon>
    </lineage>
</organism>
<dbReference type="EMBL" id="JACHLE010000001">
    <property type="protein sequence ID" value="MBB4805238.1"/>
    <property type="molecule type" value="Genomic_DNA"/>
</dbReference>
<evidence type="ECO:0000313" key="1">
    <source>
        <dbReference type="EMBL" id="MBB4805238.1"/>
    </source>
</evidence>
<reference evidence="1 2" key="1">
    <citation type="submission" date="2020-08" db="EMBL/GenBank/DDBJ databases">
        <title>Functional genomics of gut bacteria from endangered species of beetles.</title>
        <authorList>
            <person name="Carlos-Shanley C."/>
        </authorList>
    </citation>
    <scope>NUCLEOTIDE SEQUENCE [LARGE SCALE GENOMIC DNA]</scope>
    <source>
        <strain evidence="1 2">S00151</strain>
    </source>
</reference>
<keyword evidence="2" id="KW-1185">Reference proteome</keyword>